<dbReference type="Proteomes" id="UP000663873">
    <property type="component" value="Unassembled WGS sequence"/>
</dbReference>
<feature type="compositionally biased region" description="Acidic residues" evidence="1">
    <location>
        <begin position="380"/>
        <end position="390"/>
    </location>
</feature>
<organism evidence="2 4">
    <name type="scientific">Rotaria socialis</name>
    <dbReference type="NCBI Taxonomy" id="392032"/>
    <lineage>
        <taxon>Eukaryota</taxon>
        <taxon>Metazoa</taxon>
        <taxon>Spiralia</taxon>
        <taxon>Gnathifera</taxon>
        <taxon>Rotifera</taxon>
        <taxon>Eurotatoria</taxon>
        <taxon>Bdelloidea</taxon>
        <taxon>Philodinida</taxon>
        <taxon>Philodinidae</taxon>
        <taxon>Rotaria</taxon>
    </lineage>
</organism>
<dbReference type="EMBL" id="CAJNXB010000590">
    <property type="protein sequence ID" value="CAF3073242.1"/>
    <property type="molecule type" value="Genomic_DNA"/>
</dbReference>
<evidence type="ECO:0000313" key="4">
    <source>
        <dbReference type="Proteomes" id="UP000663825"/>
    </source>
</evidence>
<reference evidence="2" key="1">
    <citation type="submission" date="2021-02" db="EMBL/GenBank/DDBJ databases">
        <authorList>
            <person name="Nowell W R."/>
        </authorList>
    </citation>
    <scope>NUCLEOTIDE SEQUENCE</scope>
</reference>
<evidence type="ECO:0000313" key="2">
    <source>
        <dbReference type="EMBL" id="CAF3073242.1"/>
    </source>
</evidence>
<accession>A0A817MLI9</accession>
<feature type="compositionally biased region" description="Polar residues" evidence="1">
    <location>
        <begin position="134"/>
        <end position="146"/>
    </location>
</feature>
<name>A0A817MLI9_9BILA</name>
<dbReference type="AlphaFoldDB" id="A0A817MLI9"/>
<evidence type="ECO:0000313" key="3">
    <source>
        <dbReference type="EMBL" id="CAF4322697.1"/>
    </source>
</evidence>
<sequence>MAPKKHKQPVQPKQIFVALRDDKTSRYHVVPRDHLSFSKKDNLKAGSCGRFNGGNDRSRRFQGTVIVCGSKEQCEKYVSLVEKSNSNNNNRDQPEDDESNSPSELVIDESTEKNDAAGNESEESEDENVIVKNPSKSRQNDTQTIENNNSAMSTITTSSNTNTASGVKDTTVSSNPTVLQEINNNTDTIPKEKDVSNESTSTTKKEKRSAVSIIEYEKLKLENKRLKKENEMYKNNWMPRPTGPTASYFIDVGKILSGASINNDVEEDKGEKLLSICRTLEMTEKQLLSCEHKTDITKTCRQIAKFIYPDPKERAETLVSIMSSEKLKAIQEYAKMVHPAQAKTSNSILNNAIENVFAAEKRKMEIEEAMKSTETNEINDSIEDDEDVQE</sequence>
<dbReference type="Proteomes" id="UP000663825">
    <property type="component" value="Unassembled WGS sequence"/>
</dbReference>
<proteinExistence type="predicted"/>
<keyword evidence="5" id="KW-1185">Reference proteome</keyword>
<feature type="region of interest" description="Disordered" evidence="1">
    <location>
        <begin position="83"/>
        <end position="207"/>
    </location>
</feature>
<gene>
    <name evidence="2" type="ORF">TIS948_LOCUS5211</name>
    <name evidence="3" type="ORF">UJA718_LOCUS13977</name>
</gene>
<feature type="compositionally biased region" description="Low complexity" evidence="1">
    <location>
        <begin position="147"/>
        <end position="165"/>
    </location>
</feature>
<feature type="compositionally biased region" description="Polar residues" evidence="1">
    <location>
        <begin position="168"/>
        <end position="188"/>
    </location>
</feature>
<evidence type="ECO:0000313" key="5">
    <source>
        <dbReference type="Proteomes" id="UP000663873"/>
    </source>
</evidence>
<feature type="region of interest" description="Disordered" evidence="1">
    <location>
        <begin position="370"/>
        <end position="390"/>
    </location>
</feature>
<protein>
    <submittedName>
        <fullName evidence="2">Uncharacterized protein</fullName>
    </submittedName>
</protein>
<dbReference type="OrthoDB" id="10066666at2759"/>
<comment type="caution">
    <text evidence="2">The sequence shown here is derived from an EMBL/GenBank/DDBJ whole genome shotgun (WGS) entry which is preliminary data.</text>
</comment>
<dbReference type="EMBL" id="CAJOBP010001935">
    <property type="protein sequence ID" value="CAF4322697.1"/>
    <property type="molecule type" value="Genomic_DNA"/>
</dbReference>
<evidence type="ECO:0000256" key="1">
    <source>
        <dbReference type="SAM" id="MobiDB-lite"/>
    </source>
</evidence>